<protein>
    <submittedName>
        <fullName evidence="2">Uncharacterized protein</fullName>
    </submittedName>
</protein>
<evidence type="ECO:0000256" key="1">
    <source>
        <dbReference type="SAM" id="MobiDB-lite"/>
    </source>
</evidence>
<accession>A0AAW1T2R3</accession>
<keyword evidence="3" id="KW-1185">Reference proteome</keyword>
<organism evidence="2 3">
    <name type="scientific">Apatococcus fuscideae</name>
    <dbReference type="NCBI Taxonomy" id="2026836"/>
    <lineage>
        <taxon>Eukaryota</taxon>
        <taxon>Viridiplantae</taxon>
        <taxon>Chlorophyta</taxon>
        <taxon>core chlorophytes</taxon>
        <taxon>Trebouxiophyceae</taxon>
        <taxon>Chlorellales</taxon>
        <taxon>Chlorellaceae</taxon>
        <taxon>Apatococcus</taxon>
    </lineage>
</organism>
<dbReference type="EMBL" id="JALJOV010000532">
    <property type="protein sequence ID" value="KAK9862978.1"/>
    <property type="molecule type" value="Genomic_DNA"/>
</dbReference>
<feature type="region of interest" description="Disordered" evidence="1">
    <location>
        <begin position="33"/>
        <end position="55"/>
    </location>
</feature>
<evidence type="ECO:0000313" key="2">
    <source>
        <dbReference type="EMBL" id="KAK9862978.1"/>
    </source>
</evidence>
<feature type="region of interest" description="Disordered" evidence="1">
    <location>
        <begin position="1"/>
        <end position="21"/>
    </location>
</feature>
<dbReference type="AlphaFoldDB" id="A0AAW1T2R3"/>
<name>A0AAW1T2R3_9CHLO</name>
<dbReference type="Proteomes" id="UP001485043">
    <property type="component" value="Unassembled WGS sequence"/>
</dbReference>
<sequence length="131" mass="14425">MQSADCPVGSRNLPRAGAAPPAKVQTFFWRPAASRSAVTRRSGGSDSESESFEFAREAPERLEALQGEPIQSRQISRVAPVAGNPNLFNVRLLGQACQLAMQPHQRMSLTTQPDQCFIDLMPKALMRNCQR</sequence>
<reference evidence="2 3" key="1">
    <citation type="journal article" date="2024" name="Nat. Commun.">
        <title>Phylogenomics reveals the evolutionary origins of lichenization in chlorophyte algae.</title>
        <authorList>
            <person name="Puginier C."/>
            <person name="Libourel C."/>
            <person name="Otte J."/>
            <person name="Skaloud P."/>
            <person name="Haon M."/>
            <person name="Grisel S."/>
            <person name="Petersen M."/>
            <person name="Berrin J.G."/>
            <person name="Delaux P.M."/>
            <person name="Dal Grande F."/>
            <person name="Keller J."/>
        </authorList>
    </citation>
    <scope>NUCLEOTIDE SEQUENCE [LARGE SCALE GENOMIC DNA]</scope>
    <source>
        <strain evidence="2 3">SAG 2523</strain>
    </source>
</reference>
<gene>
    <name evidence="2" type="ORF">WJX84_003388</name>
</gene>
<proteinExistence type="predicted"/>
<comment type="caution">
    <text evidence="2">The sequence shown here is derived from an EMBL/GenBank/DDBJ whole genome shotgun (WGS) entry which is preliminary data.</text>
</comment>
<evidence type="ECO:0000313" key="3">
    <source>
        <dbReference type="Proteomes" id="UP001485043"/>
    </source>
</evidence>